<dbReference type="GO" id="GO:0046872">
    <property type="term" value="F:metal ion binding"/>
    <property type="evidence" value="ECO:0007669"/>
    <property type="project" value="UniProtKB-KW"/>
</dbReference>
<dbReference type="InterPro" id="IPR000150">
    <property type="entry name" value="Cof"/>
</dbReference>
<dbReference type="GO" id="GO:0016791">
    <property type="term" value="F:phosphatase activity"/>
    <property type="evidence" value="ECO:0007669"/>
    <property type="project" value="UniProtKB-ARBA"/>
</dbReference>
<keyword evidence="2" id="KW-0479">Metal-binding</keyword>
<keyword evidence="7" id="KW-1185">Reference proteome</keyword>
<dbReference type="Pfam" id="PF08282">
    <property type="entry name" value="Hydrolase_3"/>
    <property type="match status" value="1"/>
</dbReference>
<dbReference type="PROSITE" id="PS01229">
    <property type="entry name" value="COF_2"/>
    <property type="match status" value="1"/>
</dbReference>
<keyword evidence="3" id="KW-0378">Hydrolase</keyword>
<proteinExistence type="inferred from homology"/>
<accession>A0A3L9ZIF0</accession>
<evidence type="ECO:0000256" key="2">
    <source>
        <dbReference type="ARBA" id="ARBA00022723"/>
    </source>
</evidence>
<comment type="cofactor">
    <cofactor evidence="1">
        <name>Mg(2+)</name>
        <dbReference type="ChEBI" id="CHEBI:18420"/>
    </cofactor>
</comment>
<organism evidence="6 7">
    <name type="scientific">Flavobacterium weaverense</name>
    <dbReference type="NCBI Taxonomy" id="271156"/>
    <lineage>
        <taxon>Bacteria</taxon>
        <taxon>Pseudomonadati</taxon>
        <taxon>Bacteroidota</taxon>
        <taxon>Flavobacteriia</taxon>
        <taxon>Flavobacteriales</taxon>
        <taxon>Flavobacteriaceae</taxon>
        <taxon>Flavobacterium</taxon>
    </lineage>
</organism>
<dbReference type="NCBIfam" id="TIGR00099">
    <property type="entry name" value="Cof-subfamily"/>
    <property type="match status" value="1"/>
</dbReference>
<dbReference type="InterPro" id="IPR023214">
    <property type="entry name" value="HAD_sf"/>
</dbReference>
<name>A0A3L9ZIF0_9FLAO</name>
<dbReference type="SFLD" id="SFLDG01140">
    <property type="entry name" value="C2.B:_Phosphomannomutase_and_P"/>
    <property type="match status" value="1"/>
</dbReference>
<keyword evidence="4" id="KW-0460">Magnesium</keyword>
<dbReference type="SFLD" id="SFLDS00003">
    <property type="entry name" value="Haloacid_Dehalogenase"/>
    <property type="match status" value="1"/>
</dbReference>
<evidence type="ECO:0000313" key="7">
    <source>
        <dbReference type="Proteomes" id="UP000280368"/>
    </source>
</evidence>
<dbReference type="Gene3D" id="3.40.50.1000">
    <property type="entry name" value="HAD superfamily/HAD-like"/>
    <property type="match status" value="1"/>
</dbReference>
<dbReference type="PANTHER" id="PTHR47267:SF4">
    <property type="entry name" value="PYRIDOXAL PHOSPHATE PHOSPHATASE YIGL"/>
    <property type="match status" value="1"/>
</dbReference>
<evidence type="ECO:0000256" key="3">
    <source>
        <dbReference type="ARBA" id="ARBA00022801"/>
    </source>
</evidence>
<dbReference type="AlphaFoldDB" id="A0A3L9ZIF0"/>
<evidence type="ECO:0000256" key="5">
    <source>
        <dbReference type="ARBA" id="ARBA00034778"/>
    </source>
</evidence>
<gene>
    <name evidence="6" type="ORF">BC961_2777</name>
</gene>
<evidence type="ECO:0000313" key="6">
    <source>
        <dbReference type="EMBL" id="RMA72713.1"/>
    </source>
</evidence>
<protein>
    <recommendedName>
        <fullName evidence="8">Cof subfamily protein (Haloacid dehalogenase superfamily)/HAD superfamily hydrolase (TIGR01484 family)</fullName>
    </recommendedName>
</protein>
<dbReference type="PROSITE" id="PS01228">
    <property type="entry name" value="COF_1"/>
    <property type="match status" value="1"/>
</dbReference>
<dbReference type="EMBL" id="REFH01000012">
    <property type="protein sequence ID" value="RMA72713.1"/>
    <property type="molecule type" value="Genomic_DNA"/>
</dbReference>
<dbReference type="PANTHER" id="PTHR47267">
    <property type="match status" value="1"/>
</dbReference>
<sequence>MELIKNRVTQKMILKEKIKVVITDLDGTLLNSDHKISDYTKTIFKELHKKNYLLIVATGRHHLDAQAIVATLDCPVYLVTSNGARIHSPDNELLFSVDMKSELVKAIFDLEIDAEITSVLFKEDKWQTNHNNDALNSFSKESKYLPEIVNFESLEDFSAIKIFFTHDDHQKLVELKDKILHTYSDLFCHAFSLPFCLEFMDKSVNKSVAIEKILQLEKYAFEESISFGDGFNDEEMLKSAGKGLLMGNAPQSLIDTLPHLEQILSNDNDGVATYLSQQLLTN</sequence>
<evidence type="ECO:0008006" key="8">
    <source>
        <dbReference type="Google" id="ProtNLM"/>
    </source>
</evidence>
<reference evidence="6 7" key="1">
    <citation type="submission" date="2018-10" db="EMBL/GenBank/DDBJ databases">
        <title>Genomic Encyclopedia of Archaeal and Bacterial Type Strains, Phase II (KMG-II): from individual species to whole genera.</title>
        <authorList>
            <person name="Goeker M."/>
        </authorList>
    </citation>
    <scope>NUCLEOTIDE SEQUENCE [LARGE SCALE GENOMIC DNA]</scope>
    <source>
        <strain evidence="6 7">DSM 19727</strain>
    </source>
</reference>
<dbReference type="CDD" id="cd07516">
    <property type="entry name" value="HAD_Pase"/>
    <property type="match status" value="1"/>
</dbReference>
<dbReference type="InterPro" id="IPR006379">
    <property type="entry name" value="HAD-SF_hydro_IIB"/>
</dbReference>
<dbReference type="Proteomes" id="UP000280368">
    <property type="component" value="Unassembled WGS sequence"/>
</dbReference>
<comment type="similarity">
    <text evidence="5">Belongs to the HAD-like hydrolase superfamily. Cof family.</text>
</comment>
<dbReference type="SUPFAM" id="SSF56784">
    <property type="entry name" value="HAD-like"/>
    <property type="match status" value="1"/>
</dbReference>
<evidence type="ECO:0000256" key="4">
    <source>
        <dbReference type="ARBA" id="ARBA00022842"/>
    </source>
</evidence>
<evidence type="ECO:0000256" key="1">
    <source>
        <dbReference type="ARBA" id="ARBA00001946"/>
    </source>
</evidence>
<dbReference type="NCBIfam" id="TIGR01484">
    <property type="entry name" value="HAD-SF-IIB"/>
    <property type="match status" value="1"/>
</dbReference>
<comment type="caution">
    <text evidence="6">The sequence shown here is derived from an EMBL/GenBank/DDBJ whole genome shotgun (WGS) entry which is preliminary data.</text>
</comment>
<dbReference type="Gene3D" id="3.30.1240.10">
    <property type="match status" value="1"/>
</dbReference>
<dbReference type="InterPro" id="IPR036412">
    <property type="entry name" value="HAD-like_sf"/>
</dbReference>